<comment type="caution">
    <text evidence="1">The sequence shown here is derived from an EMBL/GenBank/DDBJ whole genome shotgun (WGS) entry which is preliminary data.</text>
</comment>
<proteinExistence type="predicted"/>
<evidence type="ECO:0000313" key="1">
    <source>
        <dbReference type="EMBL" id="KAG9224399.1"/>
    </source>
</evidence>
<organism evidence="1 2">
    <name type="scientific">Pleurotus cornucopiae</name>
    <name type="common">Cornucopia mushroom</name>
    <dbReference type="NCBI Taxonomy" id="5321"/>
    <lineage>
        <taxon>Eukaryota</taxon>
        <taxon>Fungi</taxon>
        <taxon>Dikarya</taxon>
        <taxon>Basidiomycota</taxon>
        <taxon>Agaricomycotina</taxon>
        <taxon>Agaricomycetes</taxon>
        <taxon>Agaricomycetidae</taxon>
        <taxon>Agaricales</taxon>
        <taxon>Pleurotineae</taxon>
        <taxon>Pleurotaceae</taxon>
        <taxon>Pleurotus</taxon>
    </lineage>
</organism>
<gene>
    <name evidence="1" type="ORF">CCMSSC00406_0009441</name>
</gene>
<sequence length="311" mass="34320">MLRNLHRRFLSLHRFTHTFAQPARVDAVSPLKLTMTILAQTTTPTIIPGPNKERETELQLSLKDVRQRILQSQTKNPPPPQLVAVSKYKPAEDIAGCYNAGQRDFGENYVQELAEKAKKLPLDIRWHFIGTLQSNKAKVLAAIPNLYCLQTLSSIRCATMLSTNRPEELPLLNVMLQVNTSREDSKSGLSPLVASAPPAIQPAELYKLASHVIRNCPRLNLIGLMTIGSIAESSKDDEGNNDFERLKETRDVLKRLLVAEFGRGEEGAHWGSGGKLLLSMGMSSDFEVAIRAGSDIVRVGTGIFGSRPTKA</sequence>
<keyword evidence="2" id="KW-1185">Reference proteome</keyword>
<reference evidence="1 2" key="1">
    <citation type="journal article" date="2021" name="Appl. Environ. Microbiol.">
        <title>Genetic linkage and physical mapping for an oyster mushroom Pleurotus cornucopiae and QTL analysis for the trait cap color.</title>
        <authorList>
            <person name="Zhang Y."/>
            <person name="Gao W."/>
            <person name="Sonnenberg A."/>
            <person name="Chen Q."/>
            <person name="Zhang J."/>
            <person name="Huang C."/>
        </authorList>
    </citation>
    <scope>NUCLEOTIDE SEQUENCE [LARGE SCALE GENOMIC DNA]</scope>
    <source>
        <strain evidence="1">CCMSSC00406</strain>
    </source>
</reference>
<name>A0ACB7J1H7_PLECO</name>
<accession>A0ACB7J1H7</accession>
<evidence type="ECO:0000313" key="2">
    <source>
        <dbReference type="Proteomes" id="UP000824881"/>
    </source>
</evidence>
<dbReference type="EMBL" id="WQMT02000003">
    <property type="protein sequence ID" value="KAG9224399.1"/>
    <property type="molecule type" value="Genomic_DNA"/>
</dbReference>
<dbReference type="Proteomes" id="UP000824881">
    <property type="component" value="Unassembled WGS sequence"/>
</dbReference>
<protein>
    <submittedName>
        <fullName evidence="1">Uncharacterized protein</fullName>
    </submittedName>
</protein>